<feature type="region of interest" description="Disordered" evidence="1">
    <location>
        <begin position="166"/>
        <end position="231"/>
    </location>
</feature>
<feature type="transmembrane region" description="Helical" evidence="2">
    <location>
        <begin position="125"/>
        <end position="146"/>
    </location>
</feature>
<dbReference type="EMBL" id="CM002241">
    <property type="protein sequence ID" value="EAA30964.1"/>
    <property type="molecule type" value="Genomic_DNA"/>
</dbReference>
<dbReference type="VEuPathDB" id="FungiDB:NCU05639"/>
<dbReference type="STRING" id="367110.Q7S621"/>
<dbReference type="AlphaFoldDB" id="Q7S621"/>
<dbReference type="OrthoDB" id="10634521at2759"/>
<keyword evidence="2" id="KW-0812">Transmembrane</keyword>
<feature type="chain" id="PRO_5004291067" evidence="3">
    <location>
        <begin position="28"/>
        <end position="250"/>
    </location>
</feature>
<dbReference type="InParanoid" id="Q7S621"/>
<dbReference type="PaxDb" id="5141-EFNCRP00000005542"/>
<feature type="signal peptide" evidence="3">
    <location>
        <begin position="1"/>
        <end position="27"/>
    </location>
</feature>
<dbReference type="RefSeq" id="XP_960200.1">
    <property type="nucleotide sequence ID" value="XM_955107.2"/>
</dbReference>
<evidence type="ECO:0000256" key="3">
    <source>
        <dbReference type="SAM" id="SignalP"/>
    </source>
</evidence>
<evidence type="ECO:0000313" key="5">
    <source>
        <dbReference type="Proteomes" id="UP000001805"/>
    </source>
</evidence>
<reference evidence="4 5" key="1">
    <citation type="journal article" date="2003" name="Nature">
        <title>The genome sequence of the filamentous fungus Neurospora crassa.</title>
        <authorList>
            <person name="Galagan J.E."/>
            <person name="Calvo S.E."/>
            <person name="Borkovich K.A."/>
            <person name="Selker E.U."/>
            <person name="Read N.D."/>
            <person name="Jaffe D."/>
            <person name="FitzHugh W."/>
            <person name="Ma L.J."/>
            <person name="Smirnov S."/>
            <person name="Purcell S."/>
            <person name="Rehman B."/>
            <person name="Elkins T."/>
            <person name="Engels R."/>
            <person name="Wang S."/>
            <person name="Nielsen C.B."/>
            <person name="Butler J."/>
            <person name="Endrizzi M."/>
            <person name="Qui D."/>
            <person name="Ianakiev P."/>
            <person name="Bell-Pedersen D."/>
            <person name="Nelson M.A."/>
            <person name="Werner-Washburne M."/>
            <person name="Selitrennikoff C.P."/>
            <person name="Kinsey J.A."/>
            <person name="Braun E.L."/>
            <person name="Zelter A."/>
            <person name="Schulte U."/>
            <person name="Kothe G.O."/>
            <person name="Jedd G."/>
            <person name="Mewes W."/>
            <person name="Staben C."/>
            <person name="Marcotte E."/>
            <person name="Greenberg D."/>
            <person name="Roy A."/>
            <person name="Foley K."/>
            <person name="Naylor J."/>
            <person name="Stange-Thomann N."/>
            <person name="Barrett R."/>
            <person name="Gnerre S."/>
            <person name="Kamal M."/>
            <person name="Kamvysselis M."/>
            <person name="Mauceli E."/>
            <person name="Bielke C."/>
            <person name="Rudd S."/>
            <person name="Frishman D."/>
            <person name="Krystofova S."/>
            <person name="Rasmussen C."/>
            <person name="Metzenberg R.L."/>
            <person name="Perkins D.D."/>
            <person name="Kroken S."/>
            <person name="Cogoni C."/>
            <person name="Macino G."/>
            <person name="Catcheside D."/>
            <person name="Li W."/>
            <person name="Pratt R.J."/>
            <person name="Osmani S.A."/>
            <person name="DeSouza C.P."/>
            <person name="Glass L."/>
            <person name="Orbach M.J."/>
            <person name="Berglund J.A."/>
            <person name="Voelker R."/>
            <person name="Yarden O."/>
            <person name="Plamann M."/>
            <person name="Seiler S."/>
            <person name="Dunlap J."/>
            <person name="Radford A."/>
            <person name="Aramayo R."/>
            <person name="Natvig D.O."/>
            <person name="Alex L.A."/>
            <person name="Mannhaupt G."/>
            <person name="Ebbole D.J."/>
            <person name="Freitag M."/>
            <person name="Paulsen I."/>
            <person name="Sachs M.S."/>
            <person name="Lander E.S."/>
            <person name="Nusbaum C."/>
            <person name="Birren B."/>
        </authorList>
    </citation>
    <scope>NUCLEOTIDE SEQUENCE [LARGE SCALE GENOMIC DNA]</scope>
    <source>
        <strain evidence="5">ATCC 24698 / 74-OR23-1A / CBS 708.71 / DSM 1257 / FGSC 987</strain>
    </source>
</reference>
<proteinExistence type="predicted"/>
<dbReference type="GeneID" id="3876358"/>
<evidence type="ECO:0000256" key="1">
    <source>
        <dbReference type="SAM" id="MobiDB-lite"/>
    </source>
</evidence>
<sequence length="250" mass="27120">MQPFLSGETTLALLLTVLTLLFFAAAGDEHPYEPYHHSLPVEAGRSSVVDLSSEQPQQIKGQELIIVRLNGLQTHGSSGGEDHQRVPAKEEEHHHHRRSSGMLVHGPRGAISFQVLFKSGGGADMSTWLLEALFLLLLGLGLPMVATTTTTKKKTTTSSLLLRCPTTTTTTRSKRRKSVRFVDVGGGGAGGHDGGGHDEQRLGQRQRESRGGGEEKSDELQQQQQQQQQQQLQDFGLGLGLTRSVVEAVC</sequence>
<dbReference type="HOGENOM" id="CLU_994326_0_0_1"/>
<protein>
    <submittedName>
        <fullName evidence="4">Uncharacterized protein</fullName>
    </submittedName>
</protein>
<gene>
    <name evidence="4" type="ORF">NCU05639</name>
</gene>
<name>Q7S621_NEUCR</name>
<feature type="region of interest" description="Disordered" evidence="1">
    <location>
        <begin position="76"/>
        <end position="103"/>
    </location>
</feature>
<evidence type="ECO:0000313" key="4">
    <source>
        <dbReference type="EMBL" id="EAA30964.1"/>
    </source>
</evidence>
<feature type="compositionally biased region" description="Basic and acidic residues" evidence="1">
    <location>
        <begin position="194"/>
        <end position="219"/>
    </location>
</feature>
<dbReference type="KEGG" id="ncr:NCU05639"/>
<keyword evidence="2" id="KW-1133">Transmembrane helix</keyword>
<keyword evidence="3" id="KW-0732">Signal</keyword>
<organism evidence="4 5">
    <name type="scientific">Neurospora crassa (strain ATCC 24698 / 74-OR23-1A / CBS 708.71 / DSM 1257 / FGSC 987)</name>
    <dbReference type="NCBI Taxonomy" id="367110"/>
    <lineage>
        <taxon>Eukaryota</taxon>
        <taxon>Fungi</taxon>
        <taxon>Dikarya</taxon>
        <taxon>Ascomycota</taxon>
        <taxon>Pezizomycotina</taxon>
        <taxon>Sordariomycetes</taxon>
        <taxon>Sordariomycetidae</taxon>
        <taxon>Sordariales</taxon>
        <taxon>Sordariaceae</taxon>
        <taxon>Neurospora</taxon>
    </lineage>
</organism>
<feature type="compositionally biased region" description="Low complexity" evidence="1">
    <location>
        <begin position="220"/>
        <end position="231"/>
    </location>
</feature>
<feature type="compositionally biased region" description="Gly residues" evidence="1">
    <location>
        <begin position="184"/>
        <end position="193"/>
    </location>
</feature>
<keyword evidence="2" id="KW-0472">Membrane</keyword>
<keyword evidence="5" id="KW-1185">Reference proteome</keyword>
<dbReference type="OMA" id="YEPYHHS"/>
<dbReference type="Proteomes" id="UP000001805">
    <property type="component" value="Chromosome 5, Linkage Group VI"/>
</dbReference>
<accession>Q7S621</accession>
<evidence type="ECO:0000256" key="2">
    <source>
        <dbReference type="SAM" id="Phobius"/>
    </source>
</evidence>
<feature type="compositionally biased region" description="Basic and acidic residues" evidence="1">
    <location>
        <begin position="80"/>
        <end position="93"/>
    </location>
</feature>